<dbReference type="EMBL" id="JACHJN010000001">
    <property type="protein sequence ID" value="MBB5953990.1"/>
    <property type="molecule type" value="Genomic_DNA"/>
</dbReference>
<evidence type="ECO:0000256" key="5">
    <source>
        <dbReference type="PROSITE-ProRule" id="PRU01091"/>
    </source>
</evidence>
<dbReference type="PROSITE" id="PS51755">
    <property type="entry name" value="OMPR_PHOB"/>
    <property type="match status" value="1"/>
</dbReference>
<feature type="DNA-binding region" description="OmpR/PhoB-type" evidence="5">
    <location>
        <begin position="1"/>
        <end position="92"/>
    </location>
</feature>
<evidence type="ECO:0000313" key="8">
    <source>
        <dbReference type="Proteomes" id="UP000547510"/>
    </source>
</evidence>
<dbReference type="InterPro" id="IPR005158">
    <property type="entry name" value="BTAD"/>
</dbReference>
<dbReference type="InterPro" id="IPR019734">
    <property type="entry name" value="TPR_rpt"/>
</dbReference>
<dbReference type="Pfam" id="PF03704">
    <property type="entry name" value="BTAD"/>
    <property type="match status" value="1"/>
</dbReference>
<evidence type="ECO:0000259" key="6">
    <source>
        <dbReference type="PROSITE" id="PS51755"/>
    </source>
</evidence>
<dbReference type="SUPFAM" id="SSF52540">
    <property type="entry name" value="P-loop containing nucleoside triphosphate hydrolases"/>
    <property type="match status" value="1"/>
</dbReference>
<comment type="similarity">
    <text evidence="1">Belongs to the AfsR/DnrI/RedD regulatory family.</text>
</comment>
<evidence type="ECO:0000256" key="2">
    <source>
        <dbReference type="ARBA" id="ARBA00023015"/>
    </source>
</evidence>
<organism evidence="7 8">
    <name type="scientific">Saccharothrix tamanrassetensis</name>
    <dbReference type="NCBI Taxonomy" id="1051531"/>
    <lineage>
        <taxon>Bacteria</taxon>
        <taxon>Bacillati</taxon>
        <taxon>Actinomycetota</taxon>
        <taxon>Actinomycetes</taxon>
        <taxon>Pseudonocardiales</taxon>
        <taxon>Pseudonocardiaceae</taxon>
        <taxon>Saccharothrix</taxon>
    </lineage>
</organism>
<dbReference type="GO" id="GO:0006355">
    <property type="term" value="P:regulation of DNA-templated transcription"/>
    <property type="evidence" value="ECO:0007669"/>
    <property type="project" value="InterPro"/>
</dbReference>
<evidence type="ECO:0000256" key="3">
    <source>
        <dbReference type="ARBA" id="ARBA00023125"/>
    </source>
</evidence>
<keyword evidence="8" id="KW-1185">Reference proteome</keyword>
<dbReference type="InterPro" id="IPR036388">
    <property type="entry name" value="WH-like_DNA-bd_sf"/>
</dbReference>
<reference evidence="7 8" key="1">
    <citation type="submission" date="2020-08" db="EMBL/GenBank/DDBJ databases">
        <title>Genomic Encyclopedia of Type Strains, Phase III (KMG-III): the genomes of soil and plant-associated and newly described type strains.</title>
        <authorList>
            <person name="Whitman W."/>
        </authorList>
    </citation>
    <scope>NUCLEOTIDE SEQUENCE [LARGE SCALE GENOMIC DNA]</scope>
    <source>
        <strain evidence="7 8">CECT 8640</strain>
    </source>
</reference>
<dbReference type="Gene3D" id="1.10.10.10">
    <property type="entry name" value="Winged helix-like DNA-binding domain superfamily/Winged helix DNA-binding domain"/>
    <property type="match status" value="1"/>
</dbReference>
<dbReference type="GO" id="GO:0043531">
    <property type="term" value="F:ADP binding"/>
    <property type="evidence" value="ECO:0007669"/>
    <property type="project" value="InterPro"/>
</dbReference>
<dbReference type="SMART" id="SM01043">
    <property type="entry name" value="BTAD"/>
    <property type="match status" value="1"/>
</dbReference>
<dbReference type="PRINTS" id="PR00364">
    <property type="entry name" value="DISEASERSIST"/>
</dbReference>
<dbReference type="SUPFAM" id="SSF46894">
    <property type="entry name" value="C-terminal effector domain of the bipartite response regulators"/>
    <property type="match status" value="1"/>
</dbReference>
<dbReference type="AlphaFoldDB" id="A0A841CAI2"/>
<dbReference type="Gene3D" id="1.25.40.10">
    <property type="entry name" value="Tetratricopeptide repeat domain"/>
    <property type="match status" value="3"/>
</dbReference>
<dbReference type="Proteomes" id="UP000547510">
    <property type="component" value="Unassembled WGS sequence"/>
</dbReference>
<dbReference type="SMART" id="SM00028">
    <property type="entry name" value="TPR"/>
    <property type="match status" value="5"/>
</dbReference>
<dbReference type="CDD" id="cd15831">
    <property type="entry name" value="BTAD"/>
    <property type="match status" value="1"/>
</dbReference>
<accession>A0A841CAI2</accession>
<dbReference type="GO" id="GO:0003677">
    <property type="term" value="F:DNA binding"/>
    <property type="evidence" value="ECO:0007669"/>
    <property type="project" value="UniProtKB-UniRule"/>
</dbReference>
<dbReference type="InterPro" id="IPR016032">
    <property type="entry name" value="Sig_transdc_resp-reg_C-effctor"/>
</dbReference>
<sequence>MSVEFRLLGEVSARARGQSIDPGPARQRCVLAALAVDVNRVLSVSELMTRVWGVHPPTRARATLSSYISRLRQVLADDAPIVRRSGGYVLLADPGSVDLYRFRDLRARAARTADDRMAERLLAEALDLWRGAALTGLDSDWAADERDRLDRERLDAECDHTDVRLRLGYGEQLVTELAARAAGRPRDERVACQYLLALYRAGRAADALEHYRRVYASLAELGTDPGPALRELHRKILDADPALTAPRVEHTPMPRQLPAAPGTFVGRHRELARLDEALTGSSTVAVAAIAGAGGIGKTWLALHWAHRHLDRFPDGQLFVDLRGFSPDRTPLDSATAVRGFLDALGVDSVPSDPDAAVGLYRSLVADRRMLVVLDNARDPDQVAPLIPGGSRCTVLITSRHALTGLIATSRTLPVPVDLLGDDESREVLARQLGPARVDAEPAAVDSLLRPCAGLPLALGIVAARAATTPDLPLQVLADELRDRVGRLDAFDTGDPALNLRALFGASYQALYPDPARLFRLLGLVPGPDADLTAVASLAALPVPRTRALLGTLESANLVHRDRAGRYRMHDLVRLYAGDLAGVAPAAVRRLVDHYTHNAFAAERLLYPTRVPISLSPIASGCAAAPPADEAAAWAWFQAEYPCVLAVQDLAVEAGLHAQVWQLAWALETFHQRQGLHRDMLTTWSRALTAAQHLGDDDIQVLAHRRLGYAHFWLEQHGDAVRRLHQALALAQGPGAEVSRAHTHYSLAQAWTRQERHARALRHATRALGLYRDHGEPLDVADGLNIVGWLETRMGHYEQARTHCESALALYRRHQDEEGESAVLDSLGNIAHQAGWHSESLRYYREALGLCRRLGRTLAEAEILERTGHAHAALGDFAEARLMWEGALALYRHHQRTEDADRIEARLFSRS</sequence>
<evidence type="ECO:0000256" key="1">
    <source>
        <dbReference type="ARBA" id="ARBA00005820"/>
    </source>
</evidence>
<dbReference type="PANTHER" id="PTHR35807">
    <property type="entry name" value="TRANSCRIPTIONAL REGULATOR REDD-RELATED"/>
    <property type="match status" value="1"/>
</dbReference>
<dbReference type="Pfam" id="PF13374">
    <property type="entry name" value="TPR_10"/>
    <property type="match status" value="1"/>
</dbReference>
<dbReference type="RefSeq" id="WP_184687854.1">
    <property type="nucleotide sequence ID" value="NZ_JACHJN010000001.1"/>
</dbReference>
<dbReference type="GO" id="GO:0000160">
    <property type="term" value="P:phosphorelay signal transduction system"/>
    <property type="evidence" value="ECO:0007669"/>
    <property type="project" value="InterPro"/>
</dbReference>
<dbReference type="InterPro" id="IPR001867">
    <property type="entry name" value="OmpR/PhoB-type_DNA-bd"/>
</dbReference>
<dbReference type="PANTHER" id="PTHR35807:SF1">
    <property type="entry name" value="TRANSCRIPTIONAL REGULATOR REDD"/>
    <property type="match status" value="1"/>
</dbReference>
<proteinExistence type="inferred from homology"/>
<dbReference type="InterPro" id="IPR011990">
    <property type="entry name" value="TPR-like_helical_dom_sf"/>
</dbReference>
<gene>
    <name evidence="7" type="ORF">FHS29_000560</name>
</gene>
<keyword evidence="3 5" id="KW-0238">DNA-binding</keyword>
<evidence type="ECO:0000256" key="4">
    <source>
        <dbReference type="ARBA" id="ARBA00023163"/>
    </source>
</evidence>
<dbReference type="InterPro" id="IPR051677">
    <property type="entry name" value="AfsR-DnrI-RedD_regulator"/>
</dbReference>
<dbReference type="SUPFAM" id="SSF48452">
    <property type="entry name" value="TPR-like"/>
    <property type="match status" value="2"/>
</dbReference>
<name>A0A841CAI2_9PSEU</name>
<keyword evidence="2" id="KW-0805">Transcription regulation</keyword>
<protein>
    <submittedName>
        <fullName evidence="7">DNA-binding SARP family transcriptional activator/tetratricopeptide (TPR) repeat protein</fullName>
    </submittedName>
</protein>
<dbReference type="SMART" id="SM00862">
    <property type="entry name" value="Trans_reg_C"/>
    <property type="match status" value="1"/>
</dbReference>
<evidence type="ECO:0000313" key="7">
    <source>
        <dbReference type="EMBL" id="MBB5953990.1"/>
    </source>
</evidence>
<feature type="domain" description="OmpR/PhoB-type" evidence="6">
    <location>
        <begin position="1"/>
        <end position="92"/>
    </location>
</feature>
<dbReference type="InterPro" id="IPR027417">
    <property type="entry name" value="P-loop_NTPase"/>
</dbReference>
<dbReference type="Pfam" id="PF00486">
    <property type="entry name" value="Trans_reg_C"/>
    <property type="match status" value="1"/>
</dbReference>
<comment type="caution">
    <text evidence="7">The sequence shown here is derived from an EMBL/GenBank/DDBJ whole genome shotgun (WGS) entry which is preliminary data.</text>
</comment>
<dbReference type="Gene3D" id="3.40.50.300">
    <property type="entry name" value="P-loop containing nucleotide triphosphate hydrolases"/>
    <property type="match status" value="1"/>
</dbReference>
<keyword evidence="4" id="KW-0804">Transcription</keyword>